<dbReference type="InterPro" id="IPR000014">
    <property type="entry name" value="PAS"/>
</dbReference>
<dbReference type="EMBL" id="PTIZ01000008">
    <property type="protein sequence ID" value="PPK74626.1"/>
    <property type="molecule type" value="Genomic_DNA"/>
</dbReference>
<evidence type="ECO:0000256" key="2">
    <source>
        <dbReference type="ARBA" id="ARBA00022475"/>
    </source>
</evidence>
<evidence type="ECO:0000313" key="10">
    <source>
        <dbReference type="EMBL" id="PPK74626.1"/>
    </source>
</evidence>
<protein>
    <submittedName>
        <fullName evidence="10">PAS domain S-box-containing protein</fullName>
    </submittedName>
</protein>
<accession>A0A2S6HB23</accession>
<dbReference type="RefSeq" id="WP_258076107.1">
    <property type="nucleotide sequence ID" value="NZ_PTIZ01000008.1"/>
</dbReference>
<comment type="subcellular location">
    <subcellularLocation>
        <location evidence="1">Cell inner membrane</location>
        <topology evidence="1">Multi-pass membrane protein</topology>
    </subcellularLocation>
</comment>
<dbReference type="NCBIfam" id="TIGR00229">
    <property type="entry name" value="sensory_box"/>
    <property type="match status" value="1"/>
</dbReference>
<evidence type="ECO:0000256" key="8">
    <source>
        <dbReference type="ARBA" id="ARBA00023136"/>
    </source>
</evidence>
<keyword evidence="3" id="KW-0488">Methylation</keyword>
<keyword evidence="2" id="KW-1003">Cell membrane</keyword>
<evidence type="ECO:0000256" key="3">
    <source>
        <dbReference type="ARBA" id="ARBA00022481"/>
    </source>
</evidence>
<name>A0A2S6HB23_9GAMM</name>
<evidence type="ECO:0000256" key="6">
    <source>
        <dbReference type="ARBA" id="ARBA00022692"/>
    </source>
</evidence>
<sequence length="215" mass="24398">MKINIPVTDVAYNLAEHDSIVSKTDLRGMITYINEDFLRVSGFSKQELIGKPHNIVRHPDMPPEAFEDMWQSLKAGRPWMGIVKNRCKNGGYYWAVANAAPIYENNHLVGYMSVRSKPAYEQIQAASAAYKRFREGNADNLEIRDGKVVKATFLWKFNVFKNSTIKSCLINVIGLLRVLMARVRLITAQVRCMSIRTLPMKLYASESAWIASVPV</sequence>
<feature type="domain" description="PAS" evidence="9">
    <location>
        <begin position="25"/>
        <end position="76"/>
    </location>
</feature>
<keyword evidence="5" id="KW-0997">Cell inner membrane</keyword>
<comment type="caution">
    <text evidence="10">The sequence shown here is derived from an EMBL/GenBank/DDBJ whole genome shotgun (WGS) entry which is preliminary data.</text>
</comment>
<dbReference type="GO" id="GO:0006935">
    <property type="term" value="P:chemotaxis"/>
    <property type="evidence" value="ECO:0007669"/>
    <property type="project" value="UniProtKB-KW"/>
</dbReference>
<evidence type="ECO:0000256" key="1">
    <source>
        <dbReference type="ARBA" id="ARBA00004429"/>
    </source>
</evidence>
<dbReference type="SUPFAM" id="SSF55785">
    <property type="entry name" value="PYP-like sensor domain (PAS domain)"/>
    <property type="match status" value="1"/>
</dbReference>
<dbReference type="InterPro" id="IPR035965">
    <property type="entry name" value="PAS-like_dom_sf"/>
</dbReference>
<dbReference type="GO" id="GO:0005886">
    <property type="term" value="C:plasma membrane"/>
    <property type="evidence" value="ECO:0007669"/>
    <property type="project" value="UniProtKB-SubCell"/>
</dbReference>
<evidence type="ECO:0000256" key="7">
    <source>
        <dbReference type="ARBA" id="ARBA00022989"/>
    </source>
</evidence>
<dbReference type="AlphaFoldDB" id="A0A2S6HB23"/>
<evidence type="ECO:0000259" key="9">
    <source>
        <dbReference type="PROSITE" id="PS50112"/>
    </source>
</evidence>
<dbReference type="Gene3D" id="3.30.450.20">
    <property type="entry name" value="PAS domain"/>
    <property type="match status" value="1"/>
</dbReference>
<dbReference type="Proteomes" id="UP000240010">
    <property type="component" value="Unassembled WGS sequence"/>
</dbReference>
<keyword evidence="8" id="KW-0472">Membrane</keyword>
<keyword evidence="7" id="KW-1133">Transmembrane helix</keyword>
<keyword evidence="6" id="KW-0812">Transmembrane</keyword>
<reference evidence="10 11" key="1">
    <citation type="submission" date="2018-02" db="EMBL/GenBank/DDBJ databases">
        <title>Subsurface microbial communities from deep shales in Ohio and West Virginia, USA.</title>
        <authorList>
            <person name="Wrighton K."/>
        </authorList>
    </citation>
    <scope>NUCLEOTIDE SEQUENCE [LARGE SCALE GENOMIC DNA]</scope>
    <source>
        <strain evidence="10 11">OWC-DMM</strain>
    </source>
</reference>
<gene>
    <name evidence="10" type="ORF">B0F87_108100</name>
</gene>
<organism evidence="10 11">
    <name type="scientific">Methylobacter tundripaludum</name>
    <dbReference type="NCBI Taxonomy" id="173365"/>
    <lineage>
        <taxon>Bacteria</taxon>
        <taxon>Pseudomonadati</taxon>
        <taxon>Pseudomonadota</taxon>
        <taxon>Gammaproteobacteria</taxon>
        <taxon>Methylococcales</taxon>
        <taxon>Methylococcaceae</taxon>
        <taxon>Methylobacter</taxon>
    </lineage>
</organism>
<evidence type="ECO:0000256" key="4">
    <source>
        <dbReference type="ARBA" id="ARBA00022500"/>
    </source>
</evidence>
<dbReference type="InterPro" id="IPR013655">
    <property type="entry name" value="PAS_fold_3"/>
</dbReference>
<dbReference type="FunFam" id="3.30.450.20:FF:000046">
    <property type="entry name" value="Aerotaxis sensor receptor"/>
    <property type="match status" value="1"/>
</dbReference>
<keyword evidence="4" id="KW-0145">Chemotaxis</keyword>
<dbReference type="PROSITE" id="PS50112">
    <property type="entry name" value="PAS"/>
    <property type="match status" value="1"/>
</dbReference>
<dbReference type="Pfam" id="PF08447">
    <property type="entry name" value="PAS_3"/>
    <property type="match status" value="1"/>
</dbReference>
<dbReference type="CDD" id="cd00130">
    <property type="entry name" value="PAS"/>
    <property type="match status" value="1"/>
</dbReference>
<proteinExistence type="predicted"/>
<evidence type="ECO:0000256" key="5">
    <source>
        <dbReference type="ARBA" id="ARBA00022519"/>
    </source>
</evidence>
<evidence type="ECO:0000313" key="11">
    <source>
        <dbReference type="Proteomes" id="UP000240010"/>
    </source>
</evidence>